<dbReference type="Pfam" id="PF13217">
    <property type="entry name" value="DUF4025"/>
    <property type="match status" value="1"/>
</dbReference>
<evidence type="ECO:0000313" key="2">
    <source>
        <dbReference type="EMBL" id="MED1202405.1"/>
    </source>
</evidence>
<evidence type="ECO:0000256" key="1">
    <source>
        <dbReference type="SAM" id="MobiDB-lite"/>
    </source>
</evidence>
<evidence type="ECO:0000313" key="3">
    <source>
        <dbReference type="Proteomes" id="UP001341444"/>
    </source>
</evidence>
<proteinExistence type="predicted"/>
<protein>
    <submittedName>
        <fullName evidence="2">YozQ family protein</fullName>
    </submittedName>
</protein>
<feature type="compositionally biased region" description="Basic and acidic residues" evidence="1">
    <location>
        <begin position="49"/>
        <end position="69"/>
    </location>
</feature>
<dbReference type="EMBL" id="JARMAB010000006">
    <property type="protein sequence ID" value="MED1202405.1"/>
    <property type="molecule type" value="Genomic_DNA"/>
</dbReference>
<dbReference type="RefSeq" id="WP_066265858.1">
    <property type="nucleotide sequence ID" value="NZ_JARMAB010000006.1"/>
</dbReference>
<name>A0ABU6MCL0_9BACI</name>
<comment type="caution">
    <text evidence="2">The sequence shown here is derived from an EMBL/GenBank/DDBJ whole genome shotgun (WGS) entry which is preliminary data.</text>
</comment>
<dbReference type="Proteomes" id="UP001341444">
    <property type="component" value="Unassembled WGS sequence"/>
</dbReference>
<feature type="compositionally biased region" description="Basic and acidic residues" evidence="1">
    <location>
        <begin position="1"/>
        <end position="10"/>
    </location>
</feature>
<feature type="compositionally biased region" description="Polar residues" evidence="1">
    <location>
        <begin position="30"/>
        <end position="42"/>
    </location>
</feature>
<reference evidence="2 3" key="1">
    <citation type="submission" date="2023-03" db="EMBL/GenBank/DDBJ databases">
        <title>Bacillus Genome Sequencing.</title>
        <authorList>
            <person name="Dunlap C."/>
        </authorList>
    </citation>
    <scope>NUCLEOTIDE SEQUENCE [LARGE SCALE GENOMIC DNA]</scope>
    <source>
        <strain evidence="2 3">B-23453</strain>
    </source>
</reference>
<sequence length="69" mass="7719">MDNKKDKLDTSKIAGRTFEKDDYNREDETSSGLATTHEQANDNYAEGTIDGKIEKENGEIIDIPRKGNS</sequence>
<keyword evidence="3" id="KW-1185">Reference proteome</keyword>
<organism evidence="2 3">
    <name type="scientific">Heyndrickxia acidicola</name>
    <dbReference type="NCBI Taxonomy" id="209389"/>
    <lineage>
        <taxon>Bacteria</taxon>
        <taxon>Bacillati</taxon>
        <taxon>Bacillota</taxon>
        <taxon>Bacilli</taxon>
        <taxon>Bacillales</taxon>
        <taxon>Bacillaceae</taxon>
        <taxon>Heyndrickxia</taxon>
    </lineage>
</organism>
<dbReference type="InterPro" id="IPR025100">
    <property type="entry name" value="DUF4025"/>
</dbReference>
<feature type="compositionally biased region" description="Basic and acidic residues" evidence="1">
    <location>
        <begin position="17"/>
        <end position="28"/>
    </location>
</feature>
<gene>
    <name evidence="2" type="ORF">P4T90_04780</name>
</gene>
<accession>A0ABU6MCL0</accession>
<feature type="region of interest" description="Disordered" evidence="1">
    <location>
        <begin position="1"/>
        <end position="69"/>
    </location>
</feature>